<gene>
    <name evidence="1" type="ORF">QZM56_36170</name>
</gene>
<dbReference type="EMBL" id="JAUJQS010000043">
    <property type="protein sequence ID" value="MDN7569949.1"/>
    <property type="molecule type" value="Genomic_DNA"/>
</dbReference>
<evidence type="ECO:0000313" key="2">
    <source>
        <dbReference type="Proteomes" id="UP001172109"/>
    </source>
</evidence>
<proteinExistence type="predicted"/>
<dbReference type="AlphaFoldDB" id="A0AAP4RCJ0"/>
<comment type="caution">
    <text evidence="1">The sequence shown here is derived from an EMBL/GenBank/DDBJ whole genome shotgun (WGS) entry which is preliminary data.</text>
</comment>
<name>A0AAP4RCJ0_9BURK</name>
<protein>
    <submittedName>
        <fullName evidence="1">Uncharacterized protein</fullName>
    </submittedName>
</protein>
<organism evidence="1 2">
    <name type="scientific">Burkholderia contaminans</name>
    <dbReference type="NCBI Taxonomy" id="488447"/>
    <lineage>
        <taxon>Bacteria</taxon>
        <taxon>Pseudomonadati</taxon>
        <taxon>Pseudomonadota</taxon>
        <taxon>Betaproteobacteria</taxon>
        <taxon>Burkholderiales</taxon>
        <taxon>Burkholderiaceae</taxon>
        <taxon>Burkholderia</taxon>
        <taxon>Burkholderia cepacia complex</taxon>
    </lineage>
</organism>
<dbReference type="Proteomes" id="UP001172109">
    <property type="component" value="Unassembled WGS sequence"/>
</dbReference>
<reference evidence="1" key="1">
    <citation type="submission" date="2023-07" db="EMBL/GenBank/DDBJ databases">
        <title>A collection of bacterial strains from the Burkholderia cepacia Research Laboratory and Repository.</title>
        <authorList>
            <person name="Lipuma J."/>
            <person name="Spilker T."/>
            <person name="Caverly L."/>
        </authorList>
    </citation>
    <scope>NUCLEOTIDE SEQUENCE</scope>
    <source>
        <strain evidence="1">AU44979</strain>
    </source>
</reference>
<evidence type="ECO:0000313" key="1">
    <source>
        <dbReference type="EMBL" id="MDN7569949.1"/>
    </source>
</evidence>
<sequence>MSKQVNAHQLAEIVTKLLTGDSGEVDSHESFSGLMTDIAKVVCDYCGGEVVTEAAPLDNVWYVPIRGNECLPDAFGGIWRECDPEGQLFDQQEETGPAMEVEPAPIPSVPVGVSQRSTFATDGYRDAKAGLPVSTPAGDPVCVVEYLAGYREAKRELAQVEFEKYDFGDGVSVHGHDLWETGDDADFTKIAYLEYPEDDPDTDLHKVTFHVRFNANGTFTEAYALDVAFGNLIGVRAVREESIASV</sequence>
<accession>A0AAP4RCJ0</accession>
<dbReference type="RefSeq" id="WP_249170840.1">
    <property type="nucleotide sequence ID" value="NZ_JAUJQS010000043.1"/>
</dbReference>